<evidence type="ECO:0000256" key="5">
    <source>
        <dbReference type="SAM" id="SignalP"/>
    </source>
</evidence>
<dbReference type="PROSITE" id="PS51257">
    <property type="entry name" value="PROKAR_LIPOPROTEIN"/>
    <property type="match status" value="1"/>
</dbReference>
<dbReference type="InterPro" id="IPR023343">
    <property type="entry name" value="Penicillin_amidase_dom1"/>
</dbReference>
<dbReference type="PIRSF" id="PIRSF001227">
    <property type="entry name" value="Pen_acylase"/>
    <property type="match status" value="1"/>
</dbReference>
<keyword evidence="3" id="KW-0378">Hydrolase</keyword>
<dbReference type="Gene3D" id="2.30.120.10">
    <property type="match status" value="1"/>
</dbReference>
<evidence type="ECO:0000313" key="7">
    <source>
        <dbReference type="Proteomes" id="UP001221838"/>
    </source>
</evidence>
<dbReference type="Gene3D" id="3.60.20.10">
    <property type="entry name" value="Glutamine Phosphoribosylpyrophosphate, subunit 1, domain 1"/>
    <property type="match status" value="1"/>
</dbReference>
<protein>
    <submittedName>
        <fullName evidence="6">Penicillin acylase family protein</fullName>
    </submittedName>
</protein>
<feature type="signal peptide" evidence="5">
    <location>
        <begin position="1"/>
        <end position="22"/>
    </location>
</feature>
<feature type="chain" id="PRO_5045368383" evidence="5">
    <location>
        <begin position="23"/>
        <end position="806"/>
    </location>
</feature>
<dbReference type="InterPro" id="IPR014395">
    <property type="entry name" value="Pen/GL7ACA/AHL_acylase"/>
</dbReference>
<reference evidence="6 7" key="1">
    <citation type="submission" date="2022-11" db="EMBL/GenBank/DDBJ databases">
        <title>Minimal conservation of predation-associated metabolite biosynthetic gene clusters underscores biosynthetic potential of Myxococcota including descriptions for ten novel species: Archangium lansinium sp. nov., Myxococcus landrumus sp. nov., Nannocystis bai.</title>
        <authorList>
            <person name="Ahearne A."/>
            <person name="Stevens C."/>
            <person name="Dowd S."/>
        </authorList>
    </citation>
    <scope>NUCLEOTIDE SEQUENCE [LARGE SCALE GENOMIC DNA]</scope>
    <source>
        <strain evidence="6 7">NCWAL01</strain>
    </source>
</reference>
<proteinExistence type="inferred from homology"/>
<comment type="similarity">
    <text evidence="1">Belongs to the peptidase S45 family.</text>
</comment>
<dbReference type="Pfam" id="PF01804">
    <property type="entry name" value="Penicil_amidase"/>
    <property type="match status" value="1"/>
</dbReference>
<organism evidence="6 7">
    <name type="scientific">Stigmatella ashevillensis</name>
    <dbReference type="NCBI Taxonomy" id="2995309"/>
    <lineage>
        <taxon>Bacteria</taxon>
        <taxon>Pseudomonadati</taxon>
        <taxon>Myxococcota</taxon>
        <taxon>Myxococcia</taxon>
        <taxon>Myxococcales</taxon>
        <taxon>Cystobacterineae</taxon>
        <taxon>Archangiaceae</taxon>
        <taxon>Stigmatella</taxon>
    </lineage>
</organism>
<dbReference type="PANTHER" id="PTHR34218:SF3">
    <property type="entry name" value="ACYL-HOMOSERINE LACTONE ACYLASE PVDQ"/>
    <property type="match status" value="1"/>
</dbReference>
<dbReference type="RefSeq" id="WP_272142029.1">
    <property type="nucleotide sequence ID" value="NZ_JAQNDM010000002.1"/>
</dbReference>
<dbReference type="InterPro" id="IPR029055">
    <property type="entry name" value="Ntn_hydrolases_N"/>
</dbReference>
<comment type="caution">
    <text evidence="6">The sequence shown here is derived from an EMBL/GenBank/DDBJ whole genome shotgun (WGS) entry which is preliminary data.</text>
</comment>
<keyword evidence="7" id="KW-1185">Reference proteome</keyword>
<keyword evidence="4" id="KW-0865">Zymogen</keyword>
<evidence type="ECO:0000256" key="4">
    <source>
        <dbReference type="ARBA" id="ARBA00023145"/>
    </source>
</evidence>
<name>A0ABT5DEB6_9BACT</name>
<evidence type="ECO:0000256" key="3">
    <source>
        <dbReference type="ARBA" id="ARBA00022801"/>
    </source>
</evidence>
<dbReference type="Gene3D" id="1.10.1400.10">
    <property type="match status" value="1"/>
</dbReference>
<dbReference type="InterPro" id="IPR043147">
    <property type="entry name" value="Penicillin_amidase_A-knob"/>
</dbReference>
<keyword evidence="2 5" id="KW-0732">Signal</keyword>
<dbReference type="InterPro" id="IPR043146">
    <property type="entry name" value="Penicillin_amidase_N_B-knob"/>
</dbReference>
<accession>A0ABT5DEB6</accession>
<sequence length="806" mass="86749">MNRLRLLPLVTLVALVSCSDDAQINLPPSSRYEAELRYTQYGIPHILAKDLGSAGFGQGYALARDRACALADQIIKIRGERARYLGPGPGDIHLTTDFAFRVLDLLGRAQDSLTRLPAEEKELNEGYAAGFNAFLSEPDAASLPCAGQPWLTPISPVDLLAWQRHFAVAFSSVQLVGAIAAAQPPSGPGVQWLPHQAPLAVSPPESLGSNGWALGTERSAGGRGMLLANPHFPWEGEFRLWESHLTVPGQLDIYGATLMGAPVILIGFNPQVAWTHTVSESARFTAYALKTVPGKPTAYLYDGQERAMTARAITLQVRQPDGSLQDVTRTYYSSHYGPIISLPGIGWTENLALTYRDANLDNEAILTQYLAMAQARSMAEFQQAVDTAQGIPWVHTMATDAEGSVWYADAAATPNLGLPTLQAWQQEVARPGSLQSALIRSSIVLLDGSTSRDEWQVAPGSRSPGLLPTASMPRLARRDLVFNANDNHWLIHPTVTLEGFSPLHGGERTARSLRTRMNAVTLSEVREGGASGADGLFTLEEVQEAVLSNRGLSAELLREAVVQRCQAHPSGTAEGVAVDLTQACAALAAWDGRFDLESVGPPLWREFLDTFGLDVLTQAGTLFATPFSAAAPVTTPNTLTPAPTSGPDPVLDRLAAAVLMLRKAGIEVNTPLGQVQYALRAGQRVPLHGGLGQEGVANVVSYSNALNSSLEPPTPRATVLNGRSGLTSQGYVINNGTSFLMAMEFVEGGGVRARALLTLGQQGDSTSPRFRDQLPLFSNKQWRDVAFTEEEILRAPEYRTLPLRHD</sequence>
<dbReference type="InterPro" id="IPR002692">
    <property type="entry name" value="S45"/>
</dbReference>
<evidence type="ECO:0000256" key="1">
    <source>
        <dbReference type="ARBA" id="ARBA00006586"/>
    </source>
</evidence>
<dbReference type="Gene3D" id="1.10.439.10">
    <property type="entry name" value="Penicillin Amidohydrolase, domain 1"/>
    <property type="match status" value="1"/>
</dbReference>
<evidence type="ECO:0000256" key="2">
    <source>
        <dbReference type="ARBA" id="ARBA00022729"/>
    </source>
</evidence>
<dbReference type="SUPFAM" id="SSF56235">
    <property type="entry name" value="N-terminal nucleophile aminohydrolases (Ntn hydrolases)"/>
    <property type="match status" value="1"/>
</dbReference>
<dbReference type="EMBL" id="JAQNDM010000002">
    <property type="protein sequence ID" value="MDC0711997.1"/>
    <property type="molecule type" value="Genomic_DNA"/>
</dbReference>
<evidence type="ECO:0000313" key="6">
    <source>
        <dbReference type="EMBL" id="MDC0711997.1"/>
    </source>
</evidence>
<dbReference type="Proteomes" id="UP001221838">
    <property type="component" value="Unassembled WGS sequence"/>
</dbReference>
<gene>
    <name evidence="6" type="ORF">POL68_26250</name>
</gene>
<dbReference type="PANTHER" id="PTHR34218">
    <property type="entry name" value="PEPTIDASE S45 PENICILLIN AMIDASE"/>
    <property type="match status" value="1"/>
</dbReference>